<feature type="compositionally biased region" description="Low complexity" evidence="1">
    <location>
        <begin position="84"/>
        <end position="101"/>
    </location>
</feature>
<feature type="region of interest" description="Disordered" evidence="1">
    <location>
        <begin position="84"/>
        <end position="115"/>
    </location>
</feature>
<sequence>MTKCMGRVAQWPMQAAALAHGRQAWPFLPLHSPAAGCAGPARSSGMRALWGLAGLVLVLAVVGMLVKKQLSAMQTTTGTVQESSQQVQQHIQQQVQGLMQQARPMPEDQPQDDKN</sequence>
<evidence type="ECO:0000313" key="2">
    <source>
        <dbReference type="EMBL" id="ABM58364.1"/>
    </source>
</evidence>
<keyword evidence="3" id="KW-1185">Reference proteome</keyword>
<protein>
    <submittedName>
        <fullName evidence="2">Uncharacterized protein</fullName>
    </submittedName>
</protein>
<organism evidence="2 3">
    <name type="scientific">Verminephrobacter eiseniae (strain EF01-2)</name>
    <dbReference type="NCBI Taxonomy" id="391735"/>
    <lineage>
        <taxon>Bacteria</taxon>
        <taxon>Pseudomonadati</taxon>
        <taxon>Pseudomonadota</taxon>
        <taxon>Betaproteobacteria</taxon>
        <taxon>Burkholderiales</taxon>
        <taxon>Comamonadaceae</taxon>
        <taxon>Verminephrobacter</taxon>
    </lineage>
</organism>
<evidence type="ECO:0000313" key="3">
    <source>
        <dbReference type="Proteomes" id="UP000000374"/>
    </source>
</evidence>
<proteinExistence type="predicted"/>
<dbReference type="STRING" id="391735.Veis_2621"/>
<dbReference type="eggNOG" id="ENOG5033JHU">
    <property type="taxonomic scope" value="Bacteria"/>
</dbReference>
<dbReference type="KEGG" id="vei:Veis_2621"/>
<evidence type="ECO:0000256" key="1">
    <source>
        <dbReference type="SAM" id="MobiDB-lite"/>
    </source>
</evidence>
<reference evidence="3" key="1">
    <citation type="submission" date="2006-12" db="EMBL/GenBank/DDBJ databases">
        <title>Complete sequence of chromosome 1 of Verminephrobacter eiseniae EF01-2.</title>
        <authorList>
            <person name="Copeland A."/>
            <person name="Lucas S."/>
            <person name="Lapidus A."/>
            <person name="Barry K."/>
            <person name="Detter J.C."/>
            <person name="Glavina del Rio T."/>
            <person name="Dalin E."/>
            <person name="Tice H."/>
            <person name="Pitluck S."/>
            <person name="Chertkov O."/>
            <person name="Brettin T."/>
            <person name="Bruce D."/>
            <person name="Han C."/>
            <person name="Tapia R."/>
            <person name="Gilna P."/>
            <person name="Schmutz J."/>
            <person name="Larimer F."/>
            <person name="Land M."/>
            <person name="Hauser L."/>
            <person name="Kyrpides N."/>
            <person name="Kim E."/>
            <person name="Stahl D."/>
            <person name="Richardson P."/>
        </authorList>
    </citation>
    <scope>NUCLEOTIDE SEQUENCE [LARGE SCALE GENOMIC DNA]</scope>
    <source>
        <strain evidence="3">EF01-2</strain>
    </source>
</reference>
<dbReference type="HOGENOM" id="CLU_2107982_0_0_4"/>
<dbReference type="AlphaFoldDB" id="A1WL57"/>
<dbReference type="Proteomes" id="UP000000374">
    <property type="component" value="Chromosome"/>
</dbReference>
<accession>A1WL57</accession>
<name>A1WL57_VEREI</name>
<dbReference type="EMBL" id="CP000542">
    <property type="protein sequence ID" value="ABM58364.1"/>
    <property type="molecule type" value="Genomic_DNA"/>
</dbReference>
<gene>
    <name evidence="2" type="ordered locus">Veis_2621</name>
</gene>